<gene>
    <name evidence="1" type="ORF">K529_021700</name>
</gene>
<reference evidence="1 2" key="1">
    <citation type="journal article" date="2016" name="ISME J.">
        <title>Global occurrence and heterogeneity of the Roseobacter-clade species Ruegeria mobilis.</title>
        <authorList>
            <person name="Sonnenschein E."/>
            <person name="Gram L."/>
        </authorList>
    </citation>
    <scope>NUCLEOTIDE SEQUENCE [LARGE SCALE GENOMIC DNA]</scope>
    <source>
        <strain evidence="1 2">F1926</strain>
        <plasmid evidence="1 2">unnamed2</plasmid>
    </source>
</reference>
<dbReference type="KEGG" id="rmb:K529_021700"/>
<dbReference type="EMBL" id="CP015232">
    <property type="protein sequence ID" value="ANP43373.1"/>
    <property type="molecule type" value="Genomic_DNA"/>
</dbReference>
<accession>A0A1B1A9W4</accession>
<sequence length="210" mass="22767">MNVALMDGPKDQHSENITDSYDWVRKVHTLGPAGTNCEKAALKWAALKCKKAELALHESMERAAEQVAACGCSVLLSVVAYPQLHSIIYEHIAQLGLLDVFIMKTDDMVLASVSGQMPTLCQTHPAPEKLLPAQMQRIYAASNAHAAAEVMAGRGDGCITTLAAAEQHGLKVVQTFGQVPMGFTIHGPLKHARCRDIDFEASDHKRSIPQ</sequence>
<dbReference type="AlphaFoldDB" id="A0A1B1A9W4"/>
<geneLocation type="plasmid" evidence="1 2">
    <name>unnamed2</name>
</geneLocation>
<dbReference type="GeneID" id="28252509"/>
<protein>
    <submittedName>
        <fullName evidence="1">Prephenate dehydratase</fullName>
    </submittedName>
</protein>
<dbReference type="SUPFAM" id="SSF53850">
    <property type="entry name" value="Periplasmic binding protein-like II"/>
    <property type="match status" value="1"/>
</dbReference>
<dbReference type="RefSeq" id="WP_005642821.1">
    <property type="nucleotide sequence ID" value="NZ_CP015232.1"/>
</dbReference>
<evidence type="ECO:0000313" key="2">
    <source>
        <dbReference type="Proteomes" id="UP000013243"/>
    </source>
</evidence>
<proteinExistence type="predicted"/>
<dbReference type="Proteomes" id="UP000013243">
    <property type="component" value="Plasmid unnamed2"/>
</dbReference>
<evidence type="ECO:0000313" key="1">
    <source>
        <dbReference type="EMBL" id="ANP43373.1"/>
    </source>
</evidence>
<dbReference type="OrthoDB" id="2933883at2"/>
<keyword evidence="1" id="KW-0614">Plasmid</keyword>
<organism evidence="1 2">
    <name type="scientific">Tritonibacter mobilis F1926</name>
    <dbReference type="NCBI Taxonomy" id="1265309"/>
    <lineage>
        <taxon>Bacteria</taxon>
        <taxon>Pseudomonadati</taxon>
        <taxon>Pseudomonadota</taxon>
        <taxon>Alphaproteobacteria</taxon>
        <taxon>Rhodobacterales</taxon>
        <taxon>Paracoccaceae</taxon>
        <taxon>Tritonibacter</taxon>
    </lineage>
</organism>
<name>A0A1B1A9W4_9RHOB</name>